<dbReference type="OrthoDB" id="9905372at2"/>
<evidence type="ECO:0000313" key="2">
    <source>
        <dbReference type="Proteomes" id="UP000239576"/>
    </source>
</evidence>
<name>A0A2T1EGE2_9CYAN</name>
<accession>A0A2T1EGE2</accession>
<dbReference type="AlphaFoldDB" id="A0A2T1EGE2"/>
<gene>
    <name evidence="1" type="ORF">C7B82_06305</name>
</gene>
<dbReference type="RefSeq" id="WP_106255464.1">
    <property type="nucleotide sequence ID" value="NZ_CAWNSW010000125.1"/>
</dbReference>
<dbReference type="EMBL" id="PVWK01000031">
    <property type="protein sequence ID" value="PSB31832.1"/>
    <property type="molecule type" value="Genomic_DNA"/>
</dbReference>
<dbReference type="Proteomes" id="UP000239576">
    <property type="component" value="Unassembled WGS sequence"/>
</dbReference>
<reference evidence="2" key="1">
    <citation type="submission" date="2018-02" db="EMBL/GenBank/DDBJ databases">
        <authorList>
            <person name="Moore K."/>
            <person name="Momper L."/>
        </authorList>
    </citation>
    <scope>NUCLEOTIDE SEQUENCE [LARGE SCALE GENOMIC DNA]</scope>
    <source>
        <strain evidence="2">ULC18</strain>
    </source>
</reference>
<proteinExistence type="predicted"/>
<keyword evidence="2" id="KW-1185">Reference proteome</keyword>
<protein>
    <submittedName>
        <fullName evidence="1">Uncharacterized protein</fullName>
    </submittedName>
</protein>
<reference evidence="1 2" key="2">
    <citation type="submission" date="2018-03" db="EMBL/GenBank/DDBJ databases">
        <title>The ancient ancestry and fast evolution of plastids.</title>
        <authorList>
            <person name="Moore K.R."/>
            <person name="Magnabosco C."/>
            <person name="Momper L."/>
            <person name="Gold D.A."/>
            <person name="Bosak T."/>
            <person name="Fournier G.P."/>
        </authorList>
    </citation>
    <scope>NUCLEOTIDE SEQUENCE [LARGE SCALE GENOMIC DNA]</scope>
    <source>
        <strain evidence="1 2">ULC18</strain>
    </source>
</reference>
<organism evidence="1 2">
    <name type="scientific">Stenomitos frigidus ULC18</name>
    <dbReference type="NCBI Taxonomy" id="2107698"/>
    <lineage>
        <taxon>Bacteria</taxon>
        <taxon>Bacillati</taxon>
        <taxon>Cyanobacteriota</taxon>
        <taxon>Cyanophyceae</taxon>
        <taxon>Leptolyngbyales</taxon>
        <taxon>Leptolyngbyaceae</taxon>
        <taxon>Stenomitos</taxon>
    </lineage>
</organism>
<evidence type="ECO:0000313" key="1">
    <source>
        <dbReference type="EMBL" id="PSB31832.1"/>
    </source>
</evidence>
<comment type="caution">
    <text evidence="1">The sequence shown here is derived from an EMBL/GenBank/DDBJ whole genome shotgun (WGS) entry which is preliminary data.</text>
</comment>
<sequence>MSFFNANVDVDGRSFRESKVANADLLSREAVQPLDFNVHLEKLALFLAQTWKDDHPDATAESEADLSHCILAVTAELAIAAQAVGGPISLEILTGGGSAAARAVCQQVLGGNCG</sequence>